<reference evidence="1 2" key="1">
    <citation type="journal article" date="2023" name="Sci. Data">
        <title>Genome assembly of the Korean intertidal mud-creeper Batillaria attramentaria.</title>
        <authorList>
            <person name="Patra A.K."/>
            <person name="Ho P.T."/>
            <person name="Jun S."/>
            <person name="Lee S.J."/>
            <person name="Kim Y."/>
            <person name="Won Y.J."/>
        </authorList>
    </citation>
    <scope>NUCLEOTIDE SEQUENCE [LARGE SCALE GENOMIC DNA]</scope>
    <source>
        <strain evidence="1">Wonlab-2016</strain>
    </source>
</reference>
<accession>A0ABD0KJA9</accession>
<dbReference type="Proteomes" id="UP001519460">
    <property type="component" value="Unassembled WGS sequence"/>
</dbReference>
<dbReference type="EMBL" id="JACVVK020000169">
    <property type="protein sequence ID" value="KAK7487086.1"/>
    <property type="molecule type" value="Genomic_DNA"/>
</dbReference>
<evidence type="ECO:0000313" key="1">
    <source>
        <dbReference type="EMBL" id="KAK7487086.1"/>
    </source>
</evidence>
<keyword evidence="2" id="KW-1185">Reference proteome</keyword>
<evidence type="ECO:0000313" key="2">
    <source>
        <dbReference type="Proteomes" id="UP001519460"/>
    </source>
</evidence>
<sequence length="170" mass="18050">MGRKVVPAAFQWSTTDEQRAAADDGHCVTMTEKICSCGLVFTQTLSGAGKTTTAEPSKRIIRRIALHSVVMIIANVRAHGHGREGWRSECGGRPKQPDVRFGSEKAKFVESKSVCLTPSETFMMRSRAGHAVLDTGSMLLAFVALVTGVCGQQPGDSAVGPTLTFVPASG</sequence>
<proteinExistence type="predicted"/>
<protein>
    <submittedName>
        <fullName evidence="1">Uncharacterized protein</fullName>
    </submittedName>
</protein>
<feature type="non-terminal residue" evidence="1">
    <location>
        <position position="170"/>
    </location>
</feature>
<gene>
    <name evidence="1" type="ORF">BaRGS_00021581</name>
</gene>
<name>A0ABD0KJA9_9CAEN</name>
<comment type="caution">
    <text evidence="1">The sequence shown here is derived from an EMBL/GenBank/DDBJ whole genome shotgun (WGS) entry which is preliminary data.</text>
</comment>
<organism evidence="1 2">
    <name type="scientific">Batillaria attramentaria</name>
    <dbReference type="NCBI Taxonomy" id="370345"/>
    <lineage>
        <taxon>Eukaryota</taxon>
        <taxon>Metazoa</taxon>
        <taxon>Spiralia</taxon>
        <taxon>Lophotrochozoa</taxon>
        <taxon>Mollusca</taxon>
        <taxon>Gastropoda</taxon>
        <taxon>Caenogastropoda</taxon>
        <taxon>Sorbeoconcha</taxon>
        <taxon>Cerithioidea</taxon>
        <taxon>Batillariidae</taxon>
        <taxon>Batillaria</taxon>
    </lineage>
</organism>
<dbReference type="AlphaFoldDB" id="A0ABD0KJA9"/>